<proteinExistence type="predicted"/>
<reference evidence="1 2" key="1">
    <citation type="submission" date="2015-04" db="EMBL/GenBank/DDBJ databases">
        <authorList>
            <person name="Syromyatnikov M.Y."/>
            <person name="Popov V.N."/>
        </authorList>
    </citation>
    <scope>NUCLEOTIDE SEQUENCE [LARGE SCALE GENOMIC DNA]</scope>
</reference>
<evidence type="ECO:0000313" key="2">
    <source>
        <dbReference type="Proteomes" id="UP000183832"/>
    </source>
</evidence>
<protein>
    <submittedName>
        <fullName evidence="1">CLUMA_CG021196, isoform A</fullName>
    </submittedName>
</protein>
<keyword evidence="2" id="KW-1185">Reference proteome</keyword>
<accession>A0A1J1J711</accession>
<dbReference type="Proteomes" id="UP000183832">
    <property type="component" value="Unassembled WGS sequence"/>
</dbReference>
<dbReference type="AlphaFoldDB" id="A0A1J1J711"/>
<evidence type="ECO:0000313" key="1">
    <source>
        <dbReference type="EMBL" id="CRL08213.1"/>
    </source>
</evidence>
<dbReference type="EMBL" id="CVRI01000074">
    <property type="protein sequence ID" value="CRL08213.1"/>
    <property type="molecule type" value="Genomic_DNA"/>
</dbReference>
<sequence length="64" mass="7784">MNLRDKQQQNADWMQQEEYKNEQLRALYWLAIKRHSASMIQMNMGGDIKEKDKEICKDMFEAHH</sequence>
<gene>
    <name evidence="1" type="ORF">CLUMA_CG021196</name>
</gene>
<name>A0A1J1J711_9DIPT</name>
<organism evidence="1 2">
    <name type="scientific">Clunio marinus</name>
    <dbReference type="NCBI Taxonomy" id="568069"/>
    <lineage>
        <taxon>Eukaryota</taxon>
        <taxon>Metazoa</taxon>
        <taxon>Ecdysozoa</taxon>
        <taxon>Arthropoda</taxon>
        <taxon>Hexapoda</taxon>
        <taxon>Insecta</taxon>
        <taxon>Pterygota</taxon>
        <taxon>Neoptera</taxon>
        <taxon>Endopterygota</taxon>
        <taxon>Diptera</taxon>
        <taxon>Nematocera</taxon>
        <taxon>Chironomoidea</taxon>
        <taxon>Chironomidae</taxon>
        <taxon>Clunio</taxon>
    </lineage>
</organism>